<dbReference type="Pfam" id="PF00822">
    <property type="entry name" value="PMP22_Claudin"/>
    <property type="match status" value="1"/>
</dbReference>
<feature type="transmembrane region" description="Helical" evidence="5">
    <location>
        <begin position="113"/>
        <end position="145"/>
    </location>
</feature>
<dbReference type="Proteomes" id="UP000824540">
    <property type="component" value="Unassembled WGS sequence"/>
</dbReference>
<evidence type="ECO:0008006" key="8">
    <source>
        <dbReference type="Google" id="ProtNLM"/>
    </source>
</evidence>
<organism evidence="6 7">
    <name type="scientific">Albula glossodonta</name>
    <name type="common">roundjaw bonefish</name>
    <dbReference type="NCBI Taxonomy" id="121402"/>
    <lineage>
        <taxon>Eukaryota</taxon>
        <taxon>Metazoa</taxon>
        <taxon>Chordata</taxon>
        <taxon>Craniata</taxon>
        <taxon>Vertebrata</taxon>
        <taxon>Euteleostomi</taxon>
        <taxon>Actinopterygii</taxon>
        <taxon>Neopterygii</taxon>
        <taxon>Teleostei</taxon>
        <taxon>Albuliformes</taxon>
        <taxon>Albulidae</taxon>
        <taxon>Albula</taxon>
    </lineage>
</organism>
<keyword evidence="7" id="KW-1185">Reference proteome</keyword>
<name>A0A8T2NR17_9TELE</name>
<sequence>MEERVWTKQNWSEAQQSSSLLHDPALQQQVQLCPCVCRPSRWNAARAAAQSPGATTLPIMQLHNSRVQASVRGISSGLLLDIRPLLLEEPLLSSLSGKGGRQESRREMYADDICGLVGSTMLLLLAGIFILHITTIILLLIATIYNAWWTSSGMFTDLWGQWELYKTGWNYTEITHDDLQDYRHAVQASAVLSCVFSILGLFVFLAQLFTLTKGQRFIFSGLCIMIAASIYTGSFHKNVSGGDYGPCFTLAWIAFVFSFLSSVIYFVLRKKTD</sequence>
<protein>
    <recommendedName>
        <fullName evidence="8">Peripheral myelin protein 22</fullName>
    </recommendedName>
</protein>
<reference evidence="6" key="1">
    <citation type="thesis" date="2021" institute="BYU ScholarsArchive" country="Provo, UT, USA">
        <title>Applications of and Algorithms for Genome Assembly and Genomic Analyses with an Emphasis on Marine Teleosts.</title>
        <authorList>
            <person name="Pickett B.D."/>
        </authorList>
    </citation>
    <scope>NUCLEOTIDE SEQUENCE</scope>
    <source>
        <strain evidence="6">HI-2016</strain>
    </source>
</reference>
<dbReference type="InterPro" id="IPR050579">
    <property type="entry name" value="PMP-22/EMP/MP20-like"/>
</dbReference>
<dbReference type="AlphaFoldDB" id="A0A8T2NR17"/>
<accession>A0A8T2NR17</accession>
<evidence type="ECO:0000313" key="6">
    <source>
        <dbReference type="EMBL" id="KAG9338797.1"/>
    </source>
</evidence>
<evidence type="ECO:0000313" key="7">
    <source>
        <dbReference type="Proteomes" id="UP000824540"/>
    </source>
</evidence>
<dbReference type="InterPro" id="IPR004031">
    <property type="entry name" value="PMP22/EMP/MP20/Claudin"/>
</dbReference>
<feature type="transmembrane region" description="Helical" evidence="5">
    <location>
        <begin position="185"/>
        <end position="205"/>
    </location>
</feature>
<evidence type="ECO:0000256" key="1">
    <source>
        <dbReference type="ARBA" id="ARBA00004141"/>
    </source>
</evidence>
<proteinExistence type="predicted"/>
<keyword evidence="4 5" id="KW-0472">Membrane</keyword>
<evidence type="ECO:0000256" key="3">
    <source>
        <dbReference type="ARBA" id="ARBA00022989"/>
    </source>
</evidence>
<dbReference type="GO" id="GO:0005886">
    <property type="term" value="C:plasma membrane"/>
    <property type="evidence" value="ECO:0007669"/>
    <property type="project" value="TreeGrafter"/>
</dbReference>
<dbReference type="PANTHER" id="PTHR10671">
    <property type="entry name" value="EPITHELIAL MEMBRANE PROTEIN-RELATED"/>
    <property type="match status" value="1"/>
</dbReference>
<evidence type="ECO:0000256" key="2">
    <source>
        <dbReference type="ARBA" id="ARBA00022692"/>
    </source>
</evidence>
<comment type="caution">
    <text evidence="6">The sequence shown here is derived from an EMBL/GenBank/DDBJ whole genome shotgun (WGS) entry which is preliminary data.</text>
</comment>
<gene>
    <name evidence="6" type="ORF">JZ751_025234</name>
</gene>
<feature type="transmembrane region" description="Helical" evidence="5">
    <location>
        <begin position="248"/>
        <end position="268"/>
    </location>
</feature>
<keyword evidence="3 5" id="KW-1133">Transmembrane helix</keyword>
<dbReference type="OrthoDB" id="8678517at2759"/>
<comment type="subcellular location">
    <subcellularLocation>
        <location evidence="1">Membrane</location>
        <topology evidence="1">Multi-pass membrane protein</topology>
    </subcellularLocation>
</comment>
<evidence type="ECO:0000256" key="5">
    <source>
        <dbReference type="SAM" id="Phobius"/>
    </source>
</evidence>
<dbReference type="PANTHER" id="PTHR10671:SF85">
    <property type="entry name" value="EPITHELIAL MEMBRANE PROTEIN 1"/>
    <property type="match status" value="1"/>
</dbReference>
<dbReference type="EMBL" id="JAFBMS010000061">
    <property type="protein sequence ID" value="KAG9338797.1"/>
    <property type="molecule type" value="Genomic_DNA"/>
</dbReference>
<feature type="transmembrane region" description="Helical" evidence="5">
    <location>
        <begin position="217"/>
        <end position="236"/>
    </location>
</feature>
<keyword evidence="2 5" id="KW-0812">Transmembrane</keyword>
<dbReference type="Gene3D" id="1.20.140.150">
    <property type="match status" value="1"/>
</dbReference>
<evidence type="ECO:0000256" key="4">
    <source>
        <dbReference type="ARBA" id="ARBA00023136"/>
    </source>
</evidence>